<dbReference type="InterPro" id="IPR010559">
    <property type="entry name" value="Sig_transdc_His_kin_internal"/>
</dbReference>
<keyword evidence="3" id="KW-0418">Kinase</keyword>
<dbReference type="RefSeq" id="WP_275680459.1">
    <property type="nucleotide sequence ID" value="NZ_JAJLJH010000001.1"/>
</dbReference>
<keyword evidence="1" id="KW-0812">Transmembrane</keyword>
<comment type="caution">
    <text evidence="3">The sequence shown here is derived from an EMBL/GenBank/DDBJ whole genome shotgun (WGS) entry which is preliminary data.</text>
</comment>
<protein>
    <submittedName>
        <fullName evidence="3">Histidine kinase</fullName>
    </submittedName>
</protein>
<dbReference type="Pfam" id="PF06580">
    <property type="entry name" value="His_kinase"/>
    <property type="match status" value="1"/>
</dbReference>
<evidence type="ECO:0000313" key="4">
    <source>
        <dbReference type="Proteomes" id="UP001139353"/>
    </source>
</evidence>
<keyword evidence="4" id="KW-1185">Reference proteome</keyword>
<dbReference type="InterPro" id="IPR050640">
    <property type="entry name" value="Bact_2-comp_sensor_kinase"/>
</dbReference>
<dbReference type="AlphaFoldDB" id="A0A9X1YDA3"/>
<feature type="transmembrane region" description="Helical" evidence="1">
    <location>
        <begin position="43"/>
        <end position="62"/>
    </location>
</feature>
<dbReference type="SUPFAM" id="SSF55874">
    <property type="entry name" value="ATPase domain of HSP90 chaperone/DNA topoisomerase II/histidine kinase"/>
    <property type="match status" value="1"/>
</dbReference>
<dbReference type="GO" id="GO:0000155">
    <property type="term" value="F:phosphorelay sensor kinase activity"/>
    <property type="evidence" value="ECO:0007669"/>
    <property type="project" value="InterPro"/>
</dbReference>
<feature type="transmembrane region" description="Helical" evidence="1">
    <location>
        <begin position="119"/>
        <end position="143"/>
    </location>
</feature>
<sequence length="356" mass="39498">MHPILADPRRLLWYELAWIIAGVGIAALLRLTEQAEWTGALEFAVPLCVVWSFDALSSYYICRSQPYSQRRWPVTLSLFGGASLLSALVWLGLGETWNLLGRWMSHDNRPFVVMNPAGWVMYFAAGFVLYLLALLAHDVLIAFESVQEAARREAESRVLARDAELQMLRTQINPHFLFNSLNSISALTGFDPAAAREMTVDLAQFFRRTLALAERERITLGEEVTLCEHFLAIEKRRFGAKLATELRVSAEAAACLLPPMTLQPLLENAIKHGIRQVDGGGTIAVDALVRDGQLRIAVVNPVAPEDAPAGAHGVGLKNIRERLAVLYGPRAHIAWQRSETQFAIEIHLPVDKESGA</sequence>
<gene>
    <name evidence="3" type="ORF">LPC04_01760</name>
</gene>
<evidence type="ECO:0000313" key="3">
    <source>
        <dbReference type="EMBL" id="MCK9684429.1"/>
    </source>
</evidence>
<keyword evidence="3" id="KW-0808">Transferase</keyword>
<organism evidence="3 4">
    <name type="scientific">Scleromatobacter humisilvae</name>
    <dbReference type="NCBI Taxonomy" id="2897159"/>
    <lineage>
        <taxon>Bacteria</taxon>
        <taxon>Pseudomonadati</taxon>
        <taxon>Pseudomonadota</taxon>
        <taxon>Betaproteobacteria</taxon>
        <taxon>Burkholderiales</taxon>
        <taxon>Sphaerotilaceae</taxon>
        <taxon>Scleromatobacter</taxon>
    </lineage>
</organism>
<proteinExistence type="predicted"/>
<feature type="transmembrane region" description="Helical" evidence="1">
    <location>
        <begin position="74"/>
        <end position="93"/>
    </location>
</feature>
<feature type="domain" description="Signal transduction histidine kinase internal region" evidence="2">
    <location>
        <begin position="163"/>
        <end position="242"/>
    </location>
</feature>
<feature type="transmembrane region" description="Helical" evidence="1">
    <location>
        <begin position="12"/>
        <end position="31"/>
    </location>
</feature>
<reference evidence="3" key="1">
    <citation type="submission" date="2021-11" db="EMBL/GenBank/DDBJ databases">
        <title>BS-T2-15 a new species belonging to the Comamonadaceae family isolated from the soil of a French oak forest.</title>
        <authorList>
            <person name="Mieszkin S."/>
            <person name="Alain K."/>
        </authorList>
    </citation>
    <scope>NUCLEOTIDE SEQUENCE</scope>
    <source>
        <strain evidence="3">BS-T2-15</strain>
    </source>
</reference>
<dbReference type="InterPro" id="IPR036890">
    <property type="entry name" value="HATPase_C_sf"/>
</dbReference>
<dbReference type="EMBL" id="JAJLJH010000001">
    <property type="protein sequence ID" value="MCK9684429.1"/>
    <property type="molecule type" value="Genomic_DNA"/>
</dbReference>
<dbReference type="GO" id="GO:0016020">
    <property type="term" value="C:membrane"/>
    <property type="evidence" value="ECO:0007669"/>
    <property type="project" value="InterPro"/>
</dbReference>
<keyword evidence="1" id="KW-0472">Membrane</keyword>
<dbReference type="PANTHER" id="PTHR34220">
    <property type="entry name" value="SENSOR HISTIDINE KINASE YPDA"/>
    <property type="match status" value="1"/>
</dbReference>
<dbReference type="PANTHER" id="PTHR34220:SF7">
    <property type="entry name" value="SENSOR HISTIDINE KINASE YPDA"/>
    <property type="match status" value="1"/>
</dbReference>
<accession>A0A9X1YDA3</accession>
<dbReference type="Gene3D" id="3.30.565.10">
    <property type="entry name" value="Histidine kinase-like ATPase, C-terminal domain"/>
    <property type="match status" value="1"/>
</dbReference>
<dbReference type="Proteomes" id="UP001139353">
    <property type="component" value="Unassembled WGS sequence"/>
</dbReference>
<keyword evidence="1" id="KW-1133">Transmembrane helix</keyword>
<name>A0A9X1YDA3_9BURK</name>
<evidence type="ECO:0000256" key="1">
    <source>
        <dbReference type="SAM" id="Phobius"/>
    </source>
</evidence>
<evidence type="ECO:0000259" key="2">
    <source>
        <dbReference type="Pfam" id="PF06580"/>
    </source>
</evidence>